<comment type="subcellular location">
    <subcellularLocation>
        <location evidence="1">Cytoplasm</location>
        <location evidence="1">Cytoskeleton</location>
    </subcellularLocation>
</comment>
<dbReference type="PANTHER" id="PTHR12086:SF12">
    <property type="entry name" value="EF-HAND DOMAIN-CONTAINING FAMILY MEMBER B"/>
    <property type="match status" value="1"/>
</dbReference>
<keyword evidence="3" id="KW-0677">Repeat</keyword>
<keyword evidence="4" id="KW-0206">Cytoskeleton</keyword>
<comment type="caution">
    <text evidence="5">The sequence shown here is derived from an EMBL/GenBank/DDBJ whole genome shotgun (WGS) entry which is preliminary data.</text>
</comment>
<keyword evidence="6" id="KW-1185">Reference proteome</keyword>
<evidence type="ECO:0000313" key="5">
    <source>
        <dbReference type="EMBL" id="GIY12101.1"/>
    </source>
</evidence>
<dbReference type="InterPro" id="IPR040193">
    <property type="entry name" value="EFHC1/EFHC2/EFHB"/>
</dbReference>
<protein>
    <submittedName>
        <fullName evidence="5">EF-hand domain-containing protein 1</fullName>
    </submittedName>
</protein>
<dbReference type="AlphaFoldDB" id="A0AAV4QVI3"/>
<name>A0AAV4QVI3_CAEEX</name>
<evidence type="ECO:0000256" key="4">
    <source>
        <dbReference type="ARBA" id="ARBA00023212"/>
    </source>
</evidence>
<dbReference type="GO" id="GO:0005856">
    <property type="term" value="C:cytoskeleton"/>
    <property type="evidence" value="ECO:0007669"/>
    <property type="project" value="UniProtKB-SubCell"/>
</dbReference>
<evidence type="ECO:0000313" key="6">
    <source>
        <dbReference type="Proteomes" id="UP001054945"/>
    </source>
</evidence>
<dbReference type="PANTHER" id="PTHR12086">
    <property type="entry name" value="EF-HAND DOMAIN C-TERMINAL CONTAINING PROTEIN"/>
    <property type="match status" value="1"/>
</dbReference>
<evidence type="ECO:0000256" key="3">
    <source>
        <dbReference type="ARBA" id="ARBA00022737"/>
    </source>
</evidence>
<organism evidence="5 6">
    <name type="scientific">Caerostris extrusa</name>
    <name type="common">Bark spider</name>
    <name type="synonym">Caerostris bankana</name>
    <dbReference type="NCBI Taxonomy" id="172846"/>
    <lineage>
        <taxon>Eukaryota</taxon>
        <taxon>Metazoa</taxon>
        <taxon>Ecdysozoa</taxon>
        <taxon>Arthropoda</taxon>
        <taxon>Chelicerata</taxon>
        <taxon>Arachnida</taxon>
        <taxon>Araneae</taxon>
        <taxon>Araneomorphae</taxon>
        <taxon>Entelegynae</taxon>
        <taxon>Araneoidea</taxon>
        <taxon>Araneidae</taxon>
        <taxon>Caerostris</taxon>
    </lineage>
</organism>
<sequence>MGLDPGITLTFRDVESGAGLFSAIIGRQKGGPRPETKRLQSFLCYLNPSDMDTVEWIKPEHLKTGEDLVILGKTFFLCKSDEFTTHYYKEHFGIDIPQIEVMEKPKPAQFKAIVPPFDFGVNEETLQDCFHPYCKPPRGSHTNSPPSPPNS</sequence>
<dbReference type="Gene3D" id="2.30.29.170">
    <property type="match status" value="1"/>
</dbReference>
<reference evidence="5 6" key="1">
    <citation type="submission" date="2021-06" db="EMBL/GenBank/DDBJ databases">
        <title>Caerostris extrusa draft genome.</title>
        <authorList>
            <person name="Kono N."/>
            <person name="Arakawa K."/>
        </authorList>
    </citation>
    <scope>NUCLEOTIDE SEQUENCE [LARGE SCALE GENOMIC DNA]</scope>
</reference>
<proteinExistence type="predicted"/>
<keyword evidence="2" id="KW-0963">Cytoplasm</keyword>
<evidence type="ECO:0000256" key="1">
    <source>
        <dbReference type="ARBA" id="ARBA00004245"/>
    </source>
</evidence>
<evidence type="ECO:0000256" key="2">
    <source>
        <dbReference type="ARBA" id="ARBA00022490"/>
    </source>
</evidence>
<gene>
    <name evidence="5" type="primary">EFHC1_4</name>
    <name evidence="5" type="ORF">CEXT_126971</name>
</gene>
<dbReference type="Proteomes" id="UP001054945">
    <property type="component" value="Unassembled WGS sequence"/>
</dbReference>
<dbReference type="EMBL" id="BPLR01006739">
    <property type="protein sequence ID" value="GIY12101.1"/>
    <property type="molecule type" value="Genomic_DNA"/>
</dbReference>
<accession>A0AAV4QVI3</accession>